<feature type="compositionally biased region" description="Low complexity" evidence="3">
    <location>
        <begin position="51"/>
        <end position="78"/>
    </location>
</feature>
<dbReference type="Pfam" id="PF02452">
    <property type="entry name" value="PemK_toxin"/>
    <property type="match status" value="1"/>
</dbReference>
<accession>A0A3A9ZN17</accession>
<dbReference type="GO" id="GO:0003677">
    <property type="term" value="F:DNA binding"/>
    <property type="evidence" value="ECO:0007669"/>
    <property type="project" value="InterPro"/>
</dbReference>
<dbReference type="OrthoDB" id="3295034at2"/>
<comment type="similarity">
    <text evidence="1">Belongs to the PemK/MazF family.</text>
</comment>
<feature type="region of interest" description="Disordered" evidence="3">
    <location>
        <begin position="27"/>
        <end position="78"/>
    </location>
</feature>
<evidence type="ECO:0000256" key="2">
    <source>
        <dbReference type="ARBA" id="ARBA00022649"/>
    </source>
</evidence>
<dbReference type="AlphaFoldDB" id="A0A3A9ZN17"/>
<evidence type="ECO:0000256" key="3">
    <source>
        <dbReference type="SAM" id="MobiDB-lite"/>
    </source>
</evidence>
<evidence type="ECO:0000313" key="5">
    <source>
        <dbReference type="Proteomes" id="UP000281726"/>
    </source>
</evidence>
<dbReference type="SUPFAM" id="SSF50118">
    <property type="entry name" value="Cell growth inhibitor/plasmid maintenance toxic component"/>
    <property type="match status" value="1"/>
</dbReference>
<proteinExistence type="inferred from homology"/>
<dbReference type="Gene3D" id="2.30.30.110">
    <property type="match status" value="1"/>
</dbReference>
<keyword evidence="5" id="KW-1185">Reference proteome</keyword>
<dbReference type="InterPro" id="IPR011067">
    <property type="entry name" value="Plasmid_toxin/cell-grow_inhib"/>
</dbReference>
<protein>
    <submittedName>
        <fullName evidence="4">Type II toxin-antitoxin system PemK/MazF family toxin</fullName>
    </submittedName>
</protein>
<name>A0A3A9ZN17_9ACTN</name>
<dbReference type="Proteomes" id="UP000281726">
    <property type="component" value="Unassembled WGS sequence"/>
</dbReference>
<evidence type="ECO:0000256" key="1">
    <source>
        <dbReference type="ARBA" id="ARBA00007521"/>
    </source>
</evidence>
<dbReference type="RefSeq" id="WP_120727096.1">
    <property type="nucleotide sequence ID" value="NZ_RBAK01000002.1"/>
</dbReference>
<reference evidence="4 5" key="1">
    <citation type="journal article" date="2004" name="Syst. Appl. Microbiol.">
        <title>Cryptoendolithic actinomycetes from antarctic sandstone rock samples: Micromonospora endolithica sp. nov. and two isolates related to Micromonospora coerulea Jensen 1932.</title>
        <authorList>
            <person name="Hirsch P."/>
            <person name="Mevs U."/>
            <person name="Kroppenstedt R.M."/>
            <person name="Schumann P."/>
            <person name="Stackebrandt E."/>
        </authorList>
    </citation>
    <scope>NUCLEOTIDE SEQUENCE [LARGE SCALE GENOMIC DNA]</scope>
    <source>
        <strain evidence="4 5">JCM 12677</strain>
    </source>
</reference>
<evidence type="ECO:0000313" key="4">
    <source>
        <dbReference type="EMBL" id="RKN49663.1"/>
    </source>
</evidence>
<comment type="caution">
    <text evidence="4">The sequence shown here is derived from an EMBL/GenBank/DDBJ whole genome shotgun (WGS) entry which is preliminary data.</text>
</comment>
<organism evidence="4 5">
    <name type="scientific">Micromonospora endolithica</name>
    <dbReference type="NCBI Taxonomy" id="230091"/>
    <lineage>
        <taxon>Bacteria</taxon>
        <taxon>Bacillati</taxon>
        <taxon>Actinomycetota</taxon>
        <taxon>Actinomycetes</taxon>
        <taxon>Micromonosporales</taxon>
        <taxon>Micromonosporaceae</taxon>
        <taxon>Micromonospora</taxon>
    </lineage>
</organism>
<sequence length="181" mass="19987">MPEWLLWALAVVLAVAAGWAWTEWRHRSATRRPAGRAKGPERAGTRPGKTAPPRGRTRSTTPPRPRSGAPEPADPPAAGEIWWADVPYADGSGSKVRPCLVLRVDGRGADVLKITSQDKSDRDDHVRIPTRDWDPDAEHDSFVNLTEPVRVPIADFANHAGACDPALWRQIRRLPHLPTAR</sequence>
<gene>
    <name evidence="4" type="ORF">D7223_08015</name>
</gene>
<keyword evidence="2" id="KW-1277">Toxin-antitoxin system</keyword>
<dbReference type="InterPro" id="IPR003477">
    <property type="entry name" value="PemK-like"/>
</dbReference>
<dbReference type="EMBL" id="RBAK01000002">
    <property type="protein sequence ID" value="RKN49663.1"/>
    <property type="molecule type" value="Genomic_DNA"/>
</dbReference>